<feature type="compositionally biased region" description="Polar residues" evidence="2">
    <location>
        <begin position="105"/>
        <end position="118"/>
    </location>
</feature>
<feature type="compositionally biased region" description="Basic residues" evidence="2">
    <location>
        <begin position="119"/>
        <end position="129"/>
    </location>
</feature>
<evidence type="ECO:0000256" key="1">
    <source>
        <dbReference type="SAM" id="Coils"/>
    </source>
</evidence>
<accession>A0A9X3WPS7</accession>
<proteinExistence type="predicted"/>
<feature type="region of interest" description="Disordered" evidence="2">
    <location>
        <begin position="105"/>
        <end position="129"/>
    </location>
</feature>
<feature type="coiled-coil region" evidence="1">
    <location>
        <begin position="10"/>
        <end position="81"/>
    </location>
</feature>
<name>A0A9X3WPS7_9BACI</name>
<protein>
    <submittedName>
        <fullName evidence="3">Uncharacterized protein</fullName>
    </submittedName>
</protein>
<comment type="caution">
    <text evidence="3">The sequence shown here is derived from an EMBL/GenBank/DDBJ whole genome shotgun (WGS) entry which is preliminary data.</text>
</comment>
<evidence type="ECO:0000313" key="3">
    <source>
        <dbReference type="EMBL" id="MDC3421351.1"/>
    </source>
</evidence>
<reference evidence="3" key="1">
    <citation type="submission" date="2022-06" db="EMBL/GenBank/DDBJ databases">
        <title>Aquibacillus sp. a new bacterium isolated from soil saline samples.</title>
        <authorList>
            <person name="Galisteo C."/>
            <person name="De La Haba R."/>
            <person name="Sanchez-Porro C."/>
            <person name="Ventosa A."/>
        </authorList>
    </citation>
    <scope>NUCLEOTIDE SEQUENCE</scope>
    <source>
        <strain evidence="3">JCM 12387</strain>
    </source>
</reference>
<evidence type="ECO:0000313" key="4">
    <source>
        <dbReference type="Proteomes" id="UP001145072"/>
    </source>
</evidence>
<gene>
    <name evidence="3" type="ORF">NC661_13325</name>
</gene>
<organism evidence="3 4">
    <name type="scientific">Aquibacillus koreensis</name>
    <dbReference type="NCBI Taxonomy" id="279446"/>
    <lineage>
        <taxon>Bacteria</taxon>
        <taxon>Bacillati</taxon>
        <taxon>Bacillota</taxon>
        <taxon>Bacilli</taxon>
        <taxon>Bacillales</taxon>
        <taxon>Bacillaceae</taxon>
        <taxon>Aquibacillus</taxon>
    </lineage>
</organism>
<evidence type="ECO:0000256" key="2">
    <source>
        <dbReference type="SAM" id="MobiDB-lite"/>
    </source>
</evidence>
<keyword evidence="4" id="KW-1185">Reference proteome</keyword>
<dbReference type="AlphaFoldDB" id="A0A9X3WPS7"/>
<keyword evidence="1" id="KW-0175">Coiled coil</keyword>
<dbReference type="EMBL" id="JAMQJZ010000010">
    <property type="protein sequence ID" value="MDC3421351.1"/>
    <property type="molecule type" value="Genomic_DNA"/>
</dbReference>
<sequence>MNEQELLHEVQLMTEILNQLHQDVNEMKEEVEDFQISELVTQVNELIMKMEDNFSRINNEIDLQRNELIQLKEQINTKDQDHSVNPATSEFRRMQSILQTSQNIETKKAPSTNVINRNTGKKFKSKKHK</sequence>
<dbReference type="RefSeq" id="WP_259869453.1">
    <property type="nucleotide sequence ID" value="NZ_JAMQJZ010000010.1"/>
</dbReference>
<dbReference type="Proteomes" id="UP001145072">
    <property type="component" value="Unassembled WGS sequence"/>
</dbReference>